<dbReference type="Proteomes" id="UP000291236">
    <property type="component" value="Chromosome"/>
</dbReference>
<feature type="compositionally biased region" description="Basic and acidic residues" evidence="1">
    <location>
        <begin position="244"/>
        <end position="255"/>
    </location>
</feature>
<dbReference type="KEGG" id="sbf:JCM31447_20750"/>
<feature type="domain" description="Flagellar hook-length control protein-like C-terminal" evidence="2">
    <location>
        <begin position="561"/>
        <end position="638"/>
    </location>
</feature>
<feature type="compositionally biased region" description="Polar residues" evidence="1">
    <location>
        <begin position="631"/>
        <end position="646"/>
    </location>
</feature>
<reference evidence="3 4" key="1">
    <citation type="submission" date="2018-12" db="EMBL/GenBank/DDBJ databases">
        <title>Rubrispira sanarue gen. nov., sp., nov., a member of the order Silvanigrellales, isolated from a brackish lake in Hamamatsu Japan.</title>
        <authorList>
            <person name="Maejima Y."/>
            <person name="Iino T."/>
            <person name="Muraguchi Y."/>
            <person name="Fukuda K."/>
            <person name="Nojiri H."/>
            <person name="Ohkuma M."/>
            <person name="Moriuchi R."/>
            <person name="Dohra H."/>
            <person name="Kimbara K."/>
            <person name="Shintani M."/>
        </authorList>
    </citation>
    <scope>NUCLEOTIDE SEQUENCE [LARGE SCALE GENOMIC DNA]</scope>
    <source>
        <strain evidence="3 4">RF1110005</strain>
    </source>
</reference>
<feature type="compositionally biased region" description="Basic and acidic residues" evidence="1">
    <location>
        <begin position="31"/>
        <end position="53"/>
    </location>
</feature>
<protein>
    <recommendedName>
        <fullName evidence="2">Flagellar hook-length control protein-like C-terminal domain-containing protein</fullName>
    </recommendedName>
</protein>
<feature type="compositionally biased region" description="Low complexity" evidence="1">
    <location>
        <begin position="647"/>
        <end position="674"/>
    </location>
</feature>
<feature type="region of interest" description="Disordered" evidence="1">
    <location>
        <begin position="244"/>
        <end position="279"/>
    </location>
</feature>
<accession>A0A4P2VLS0</accession>
<dbReference type="InterPro" id="IPR021136">
    <property type="entry name" value="Flagellar_hook_control-like_C"/>
</dbReference>
<sequence length="730" mass="82507">MLSGLARKDLFSPDQSPPQIAPVEGSVAKKAKMESPSVEKDTPTFKKILDKSYDNNTKPEVNEKNEKEVQASPQKQSSMKQEEGKEKKEDDIIPSFSFLPNFFFSSMQKDENFQVIALKNESGQNTSKIINELFQKPAMSLLYQNQSIFEQSEETIIPFQSPNFNKQDNILPIMKSENFYSEEQTTQVLTGDKNNTDKNKFITVALNTSEETNFVINNTHNIDDLKNAVKDYFPNTKVEVLQSKAKDENTLDEKNPNILPTPQLEKNNSTNNSSNKVDIKIENQEKIPSIKANELQTKNFIISDQPESFLIRNTFQEQENIIITKPVNKMDGQSEKPLEKNNFLNSFINLFDNKLNNKSSDFQLLKNEVTIPLPTILTNSPKPENSKYDIEEFITLQSSPEEIKAPLKKEDANSKIDPLLMKLEEKANNTIANEKDLKTDTKVGKSEIELKVTPKKEDNLMLKDNKDLPIENGKIEAPKESNFKRNESSMQMSNFENSFKKEEKFNDEKKSFDDKPLVIEKTISAQEKTPIVVSDKGKADFSLPIVSASTRKAIDLSTQLQARGGGTAKVSIQDDKLGQIELNIQMKKDSSVSLEIKTSSKELKTFIENGTDSLKKSLEVQNITLTDVKVSTTEKSSQSNLNSGGHFNSNDNFKQNSDNNQSSQNNNQNFANTFSNQNNQKFFQNQENDLIINPYQTANSNNLSDKFKKVEKNSLTNIQRGANGSIKVLA</sequence>
<dbReference type="InterPro" id="IPR038610">
    <property type="entry name" value="FliK-like_C_sf"/>
</dbReference>
<feature type="compositionally biased region" description="Basic and acidic residues" evidence="1">
    <location>
        <begin position="60"/>
        <end position="69"/>
    </location>
</feature>
<evidence type="ECO:0000259" key="2">
    <source>
        <dbReference type="Pfam" id="PF02120"/>
    </source>
</evidence>
<dbReference type="OrthoDB" id="9825549at2"/>
<dbReference type="RefSeq" id="WP_130609871.1">
    <property type="nucleotide sequence ID" value="NZ_AP019368.1"/>
</dbReference>
<feature type="compositionally biased region" description="Basic and acidic residues" evidence="1">
    <location>
        <begin position="80"/>
        <end position="90"/>
    </location>
</feature>
<feature type="compositionally biased region" description="Basic and acidic residues" evidence="1">
    <location>
        <begin position="1"/>
        <end position="11"/>
    </location>
</feature>
<evidence type="ECO:0000313" key="3">
    <source>
        <dbReference type="EMBL" id="BBH53628.1"/>
    </source>
</evidence>
<feature type="region of interest" description="Disordered" evidence="1">
    <location>
        <begin position="1"/>
        <end position="90"/>
    </location>
</feature>
<dbReference type="Pfam" id="PF02120">
    <property type="entry name" value="Flg_hook"/>
    <property type="match status" value="1"/>
</dbReference>
<proteinExistence type="predicted"/>
<evidence type="ECO:0000256" key="1">
    <source>
        <dbReference type="SAM" id="MobiDB-lite"/>
    </source>
</evidence>
<dbReference type="AlphaFoldDB" id="A0A4P2VLS0"/>
<dbReference type="Gene3D" id="3.30.750.140">
    <property type="match status" value="1"/>
</dbReference>
<organism evidence="3 4">
    <name type="scientific">Fluviispira sanaruensis</name>
    <dbReference type="NCBI Taxonomy" id="2493639"/>
    <lineage>
        <taxon>Bacteria</taxon>
        <taxon>Pseudomonadati</taxon>
        <taxon>Bdellovibrionota</taxon>
        <taxon>Oligoflexia</taxon>
        <taxon>Silvanigrellales</taxon>
        <taxon>Silvanigrellaceae</taxon>
        <taxon>Fluviispira</taxon>
    </lineage>
</organism>
<name>A0A4P2VLS0_FLUSA</name>
<keyword evidence="4" id="KW-1185">Reference proteome</keyword>
<gene>
    <name evidence="3" type="ORF">JCM31447_20750</name>
</gene>
<feature type="region of interest" description="Disordered" evidence="1">
    <location>
        <begin position="631"/>
        <end position="674"/>
    </location>
</feature>
<dbReference type="EMBL" id="AP019368">
    <property type="protein sequence ID" value="BBH53628.1"/>
    <property type="molecule type" value="Genomic_DNA"/>
</dbReference>
<evidence type="ECO:0000313" key="4">
    <source>
        <dbReference type="Proteomes" id="UP000291236"/>
    </source>
</evidence>